<dbReference type="CDD" id="cd19958">
    <property type="entry name" value="pyocin_knob"/>
    <property type="match status" value="1"/>
</dbReference>
<feature type="domain" description="Peptidase S74" evidence="4">
    <location>
        <begin position="288"/>
        <end position="399"/>
    </location>
</feature>
<dbReference type="EMBL" id="OR553891">
    <property type="protein sequence ID" value="WNN93668.1"/>
    <property type="molecule type" value="Genomic_DNA"/>
</dbReference>
<sequence length="415" mass="45705">MNNFDLLIPERYTPTDVFRFGTITSEKPFRVKLDGDTSPTEATPILTVSVAVGDRVFVQIHNRQLMVVGRVGGFWGITTLGPGEDLNNYDQSGLYHQNLSVDAASGANYPVNSAGMLEVSRGSGGGQIFQRYTQYLSREIYTRTRYNGNWNAWKRVITEDDNGQAAVSRLRLTATDDASETSTNQPFQIGPNGGFRVVMDQNELLAFSSDTTYGNFFIHGRQLGLQGRTTNSSFGPFMENVDGPSGSNRAGLKQSGSSTYFQVEGMWTSTAAANCYVNTSGTLYRSTSVRAAKLAIEDISERHLDALEKVRVRTWFDKRDAEQLAADLENGTADRTELGPLKRIPGVVAEEIEDLGLEPFLLRDEDGALSGVAYDRLGVASFPLIRRQAARIDALEKRLAALENLILQKNEEPTS</sequence>
<keyword evidence="2" id="KW-1227">Viral tail protein</keyword>
<evidence type="ECO:0000313" key="5">
    <source>
        <dbReference type="EMBL" id="WNN93668.1"/>
    </source>
</evidence>
<evidence type="ECO:0000313" key="6">
    <source>
        <dbReference type="Proteomes" id="UP001303520"/>
    </source>
</evidence>
<comment type="subcellular location">
    <subcellularLocation>
        <location evidence="1">Virion</location>
    </subcellularLocation>
</comment>
<proteinExistence type="predicted"/>
<keyword evidence="2" id="KW-0946">Virion</keyword>
<protein>
    <submittedName>
        <fullName evidence="5">Minor tail protein</fullName>
    </submittedName>
</protein>
<keyword evidence="6" id="KW-1185">Reference proteome</keyword>
<dbReference type="InterPro" id="IPR030392">
    <property type="entry name" value="S74_ICA"/>
</dbReference>
<name>A0AA96HJB9_9CAUD</name>
<evidence type="ECO:0000259" key="4">
    <source>
        <dbReference type="PROSITE" id="PS51688"/>
    </source>
</evidence>
<evidence type="ECO:0000256" key="1">
    <source>
        <dbReference type="ARBA" id="ARBA00004328"/>
    </source>
</evidence>
<keyword evidence="3" id="KW-0175">Coiled coil</keyword>
<dbReference type="PROSITE" id="PS51688">
    <property type="entry name" value="ICA"/>
    <property type="match status" value="1"/>
</dbReference>
<dbReference type="GO" id="GO:0098015">
    <property type="term" value="C:virus tail"/>
    <property type="evidence" value="ECO:0007669"/>
    <property type="project" value="UniProtKB-KW"/>
</dbReference>
<reference evidence="6" key="1">
    <citation type="submission" date="2024-05" db="EMBL/GenBank/DDBJ databases">
        <authorList>
            <person name="Garin V.P."/>
            <person name="Arshad I."/>
            <person name="Mak A."/>
            <person name="Orr M.A."/>
            <person name="Cho C."/>
            <person name="Kyla G.P."/>
            <person name="Liu J."/>
            <person name="Peri J.N."/>
            <person name="Esherick S.A."/>
            <person name="Shera S."/>
            <person name="Suani E."/>
            <person name="Faulkner C."/>
            <person name="Bonthala P."/>
            <person name="Wong M.A."/>
            <person name="Yao J."/>
            <person name="Santaolaya C."/>
            <person name="Santos E.A."/>
            <person name="Qin K."/>
            <person name="Yang E."/>
            <person name="Shao S.B."/>
            <person name="Moore J.P."/>
            <person name="Mathkour Y.H."/>
            <person name="Gallagher H.R."/>
            <person name="White L.T."/>
            <person name="Givan S.V."/>
            <person name="Chan R.W."/>
            <person name="Infante A."/>
            <person name="Anand S."/>
            <person name="Almeida T.I."/>
            <person name="De G.A."/>
            <person name="Trinh U.L."/>
            <person name="Bhatt K."/>
            <person name="Sanoyca A.J."/>
            <person name="Chong T."/>
            <person name="Liu R."/>
            <person name="Liang E."/>
            <person name="Castellanos S."/>
            <person name="Chang A.P."/>
            <person name="Stephenson J.C."/>
            <person name="Zorawik M."/>
            <person name="Garza D.R."/>
            <person name="Reddi K."/>
            <person name="Bouklas T."/>
            <person name="Freise A.C."/>
            <person name="Klyczek K."/>
            <person name="Ko C."/>
            <person name="Russell D.A."/>
            <person name="Jacobs-Sera D."/>
            <person name="Hatfull G.F."/>
        </authorList>
    </citation>
    <scope>NUCLEOTIDE SEQUENCE [LARGE SCALE GENOMIC DNA]</scope>
</reference>
<gene>
    <name evidence="5" type="primary">18</name>
    <name evidence="5" type="ORF">SEA_CALLINALLBARBZ_18</name>
</gene>
<evidence type="ECO:0000256" key="2">
    <source>
        <dbReference type="ARBA" id="ARBA00022732"/>
    </source>
</evidence>
<accession>A0AA96HJB9</accession>
<dbReference type="Proteomes" id="UP001303520">
    <property type="component" value="Segment"/>
</dbReference>
<organism evidence="5 6">
    <name type="scientific">Arthrobacter phage CallinAllBarbz</name>
    <dbReference type="NCBI Taxonomy" id="3077790"/>
    <lineage>
        <taxon>Viruses</taxon>
        <taxon>Duplodnaviria</taxon>
        <taxon>Heunggongvirae</taxon>
        <taxon>Uroviricota</taxon>
        <taxon>Caudoviricetes</taxon>
        <taxon>Casidaviridae</taxon>
        <taxon>Baileybluvirus</taxon>
        <taxon>Baileybluvirus callinallbarbz</taxon>
    </lineage>
</organism>
<evidence type="ECO:0000256" key="3">
    <source>
        <dbReference type="SAM" id="Coils"/>
    </source>
</evidence>
<feature type="coiled-coil region" evidence="3">
    <location>
        <begin position="385"/>
        <end position="412"/>
    </location>
</feature>